<evidence type="ECO:0000313" key="2">
    <source>
        <dbReference type="EMBL" id="GBG67779.1"/>
    </source>
</evidence>
<comment type="caution">
    <text evidence="2">The sequence shown here is derived from an EMBL/GenBank/DDBJ whole genome shotgun (WGS) entry which is preliminary data.</text>
</comment>
<evidence type="ECO:0000313" key="3">
    <source>
        <dbReference type="Proteomes" id="UP000265515"/>
    </source>
</evidence>
<dbReference type="Gramene" id="GBG67779">
    <property type="protein sequence ID" value="GBG67779"/>
    <property type="gene ID" value="CBR_g904"/>
</dbReference>
<dbReference type="EMBL" id="BFEA01000092">
    <property type="protein sequence ID" value="GBG67779.1"/>
    <property type="molecule type" value="Genomic_DNA"/>
</dbReference>
<feature type="compositionally biased region" description="Polar residues" evidence="1">
    <location>
        <begin position="277"/>
        <end position="287"/>
    </location>
</feature>
<feature type="compositionally biased region" description="Basic and acidic residues" evidence="1">
    <location>
        <begin position="1"/>
        <end position="17"/>
    </location>
</feature>
<feature type="region of interest" description="Disordered" evidence="1">
    <location>
        <begin position="143"/>
        <end position="171"/>
    </location>
</feature>
<feature type="compositionally biased region" description="Polar residues" evidence="1">
    <location>
        <begin position="143"/>
        <end position="156"/>
    </location>
</feature>
<feature type="region of interest" description="Disordered" evidence="1">
    <location>
        <begin position="1"/>
        <end position="71"/>
    </location>
</feature>
<feature type="compositionally biased region" description="Polar residues" evidence="1">
    <location>
        <begin position="51"/>
        <end position="61"/>
    </location>
</feature>
<gene>
    <name evidence="2" type="ORF">CBR_g904</name>
</gene>
<organism evidence="2 3">
    <name type="scientific">Chara braunii</name>
    <name type="common">Braun's stonewort</name>
    <dbReference type="NCBI Taxonomy" id="69332"/>
    <lineage>
        <taxon>Eukaryota</taxon>
        <taxon>Viridiplantae</taxon>
        <taxon>Streptophyta</taxon>
        <taxon>Charophyceae</taxon>
        <taxon>Charales</taxon>
        <taxon>Characeae</taxon>
        <taxon>Chara</taxon>
    </lineage>
</organism>
<reference evidence="2 3" key="1">
    <citation type="journal article" date="2018" name="Cell">
        <title>The Chara Genome: Secondary Complexity and Implications for Plant Terrestrialization.</title>
        <authorList>
            <person name="Nishiyama T."/>
            <person name="Sakayama H."/>
            <person name="Vries J.D."/>
            <person name="Buschmann H."/>
            <person name="Saint-Marcoux D."/>
            <person name="Ullrich K.K."/>
            <person name="Haas F.B."/>
            <person name="Vanderstraeten L."/>
            <person name="Becker D."/>
            <person name="Lang D."/>
            <person name="Vosolsobe S."/>
            <person name="Rombauts S."/>
            <person name="Wilhelmsson P.K.I."/>
            <person name="Janitza P."/>
            <person name="Kern R."/>
            <person name="Heyl A."/>
            <person name="Rumpler F."/>
            <person name="Villalobos L.I.A.C."/>
            <person name="Clay J.M."/>
            <person name="Skokan R."/>
            <person name="Toyoda A."/>
            <person name="Suzuki Y."/>
            <person name="Kagoshima H."/>
            <person name="Schijlen E."/>
            <person name="Tajeshwar N."/>
            <person name="Catarino B."/>
            <person name="Hetherington A.J."/>
            <person name="Saltykova A."/>
            <person name="Bonnot C."/>
            <person name="Breuninger H."/>
            <person name="Symeonidi A."/>
            <person name="Radhakrishnan G.V."/>
            <person name="Van Nieuwerburgh F."/>
            <person name="Deforce D."/>
            <person name="Chang C."/>
            <person name="Karol K.G."/>
            <person name="Hedrich R."/>
            <person name="Ulvskov P."/>
            <person name="Glockner G."/>
            <person name="Delwiche C.F."/>
            <person name="Petrasek J."/>
            <person name="Van de Peer Y."/>
            <person name="Friml J."/>
            <person name="Beilby M."/>
            <person name="Dolan L."/>
            <person name="Kohara Y."/>
            <person name="Sugano S."/>
            <person name="Fujiyama A."/>
            <person name="Delaux P.-M."/>
            <person name="Quint M."/>
            <person name="TheiBen G."/>
            <person name="Hagemann M."/>
            <person name="Harholt J."/>
            <person name="Dunand C."/>
            <person name="Zachgo S."/>
            <person name="Langdale J."/>
            <person name="Maumus F."/>
            <person name="Straeten D.V.D."/>
            <person name="Gould S.B."/>
            <person name="Rensing S.A."/>
        </authorList>
    </citation>
    <scope>NUCLEOTIDE SEQUENCE [LARGE SCALE GENOMIC DNA]</scope>
    <source>
        <strain evidence="2 3">S276</strain>
    </source>
</reference>
<name>A0A388KCL3_CHABU</name>
<feature type="compositionally biased region" description="Basic and acidic residues" evidence="1">
    <location>
        <begin position="24"/>
        <end position="34"/>
    </location>
</feature>
<evidence type="ECO:0000256" key="1">
    <source>
        <dbReference type="SAM" id="MobiDB-lite"/>
    </source>
</evidence>
<protein>
    <submittedName>
        <fullName evidence="2">Uncharacterized protein</fullName>
    </submittedName>
</protein>
<dbReference type="AlphaFoldDB" id="A0A388KCL3"/>
<accession>A0A388KCL3</accession>
<keyword evidence="3" id="KW-1185">Reference proteome</keyword>
<feature type="region of interest" description="Disordered" evidence="1">
    <location>
        <begin position="259"/>
        <end position="287"/>
    </location>
</feature>
<proteinExistence type="predicted"/>
<sequence>MDKVLKTLEQLTRKTSEKQPAPPNKEDTAKKPELTPDALKSIIDEALKPTKMNQGGQNQAGPSAIDQKNAEAEDKVERMVSKVQKEVYNLKLLKYDLAVVKGALQKINEPTRTCTSIVSSSVHPNGYVGTMAGLPTSVHGNHSIPSRSMPSRSAPNKSRLGRVIPPHPKRGRTKINRNVSAAKSKAKRSINFGVEPMTDMQLLRLHYTDLKVLCKMHDIRYKNKPQTISALRQVPGLIAGRDFNRDSDLETQIMPDPDNIRVYNTTGDDTSEDDYESLSTRSSGSDE</sequence>
<dbReference type="Proteomes" id="UP000265515">
    <property type="component" value="Unassembled WGS sequence"/>
</dbReference>